<organism evidence="1">
    <name type="scientific">Amphimedon queenslandica</name>
    <name type="common">Sponge</name>
    <dbReference type="NCBI Taxonomy" id="400682"/>
    <lineage>
        <taxon>Eukaryota</taxon>
        <taxon>Metazoa</taxon>
        <taxon>Porifera</taxon>
        <taxon>Demospongiae</taxon>
        <taxon>Heteroscleromorpha</taxon>
        <taxon>Haplosclerida</taxon>
        <taxon>Niphatidae</taxon>
        <taxon>Amphimedon</taxon>
    </lineage>
</organism>
<accession>A0A1X7V1W7</accession>
<name>A0A1X7V1W7_AMPQE</name>
<reference evidence="1" key="1">
    <citation type="submission" date="2017-05" db="UniProtKB">
        <authorList>
            <consortium name="EnsemblMetazoa"/>
        </authorList>
    </citation>
    <scope>IDENTIFICATION</scope>
</reference>
<sequence length="79" mass="9143">MVPLVQATHYIQPLLIYRLMFLEMVWHMLHCLVPIAQKKSKICDNNALSQPCPRKRKVDVDSSTDITSLVLPRLKKTIN</sequence>
<dbReference type="InParanoid" id="A0A1X7V1W7"/>
<dbReference type="AlphaFoldDB" id="A0A1X7V1W7"/>
<proteinExistence type="predicted"/>
<dbReference type="EnsemblMetazoa" id="Aqu2.1.34008_001">
    <property type="protein sequence ID" value="Aqu2.1.34008_001"/>
    <property type="gene ID" value="Aqu2.1.34008"/>
</dbReference>
<evidence type="ECO:0000313" key="1">
    <source>
        <dbReference type="EnsemblMetazoa" id="Aqu2.1.34008_001"/>
    </source>
</evidence>
<protein>
    <submittedName>
        <fullName evidence="1">Uncharacterized protein</fullName>
    </submittedName>
</protein>